<reference evidence="2 3" key="1">
    <citation type="submission" date="2020-07" db="EMBL/GenBank/DDBJ databases">
        <title>Sequencing the genomes of 1000 actinobacteria strains.</title>
        <authorList>
            <person name="Klenk H.-P."/>
        </authorList>
    </citation>
    <scope>NUCLEOTIDE SEQUENCE [LARGE SCALE GENOMIC DNA]</scope>
    <source>
        <strain evidence="2 3">DSM 24723</strain>
    </source>
</reference>
<gene>
    <name evidence="2" type="ORF">BJY28_002977</name>
</gene>
<sequence length="70" mass="7446">MAELYRAPREGSPVPVATPSRMTPTAWQRPSGATSTAPSMPLRVLSARPPRRVGRIVWACGSSRCPSVAA</sequence>
<dbReference type="EMBL" id="JACBZX010000001">
    <property type="protein sequence ID" value="NYG38508.1"/>
    <property type="molecule type" value="Genomic_DNA"/>
</dbReference>
<name>A0A852X7W1_9MICO</name>
<evidence type="ECO:0000313" key="2">
    <source>
        <dbReference type="EMBL" id="NYG38508.1"/>
    </source>
</evidence>
<dbReference type="AlphaFoldDB" id="A0A852X7W1"/>
<feature type="compositionally biased region" description="Polar residues" evidence="1">
    <location>
        <begin position="20"/>
        <end position="38"/>
    </location>
</feature>
<organism evidence="2 3">
    <name type="scientific">Janibacter alkaliphilus</name>
    <dbReference type="NCBI Taxonomy" id="1069963"/>
    <lineage>
        <taxon>Bacteria</taxon>
        <taxon>Bacillati</taxon>
        <taxon>Actinomycetota</taxon>
        <taxon>Actinomycetes</taxon>
        <taxon>Micrococcales</taxon>
        <taxon>Intrasporangiaceae</taxon>
        <taxon>Janibacter</taxon>
    </lineage>
</organism>
<evidence type="ECO:0000313" key="3">
    <source>
        <dbReference type="Proteomes" id="UP000592181"/>
    </source>
</evidence>
<protein>
    <submittedName>
        <fullName evidence="2">Uncharacterized protein</fullName>
    </submittedName>
</protein>
<accession>A0A852X7W1</accession>
<comment type="caution">
    <text evidence="2">The sequence shown here is derived from an EMBL/GenBank/DDBJ whole genome shotgun (WGS) entry which is preliminary data.</text>
</comment>
<feature type="region of interest" description="Disordered" evidence="1">
    <location>
        <begin position="1"/>
        <end position="40"/>
    </location>
</feature>
<evidence type="ECO:0000256" key="1">
    <source>
        <dbReference type="SAM" id="MobiDB-lite"/>
    </source>
</evidence>
<proteinExistence type="predicted"/>
<dbReference type="Proteomes" id="UP000592181">
    <property type="component" value="Unassembled WGS sequence"/>
</dbReference>
<keyword evidence="3" id="KW-1185">Reference proteome</keyword>